<feature type="domain" description="Peptidase M20 dimerisation" evidence="4">
    <location>
        <begin position="207"/>
        <end position="357"/>
    </location>
</feature>
<comment type="caution">
    <text evidence="5">The sequence shown here is derived from an EMBL/GenBank/DDBJ whole genome shotgun (WGS) entry which is preliminary data.</text>
</comment>
<evidence type="ECO:0000313" key="6">
    <source>
        <dbReference type="Proteomes" id="UP001237448"/>
    </source>
</evidence>
<evidence type="ECO:0000256" key="2">
    <source>
        <dbReference type="ARBA" id="ARBA00022723"/>
    </source>
</evidence>
<evidence type="ECO:0000256" key="1">
    <source>
        <dbReference type="ARBA" id="ARBA00022670"/>
    </source>
</evidence>
<dbReference type="EMBL" id="JAUSVK010000001">
    <property type="protein sequence ID" value="MDQ0392043.1"/>
    <property type="molecule type" value="Genomic_DNA"/>
</dbReference>
<sequence>MSGDLAAIEAALAAGEAGFIQELMAFCRIPSVSADPAYRDGIAEAARFVAGRLERAGFDDVAIVPTGGHPVVTGGWCRAPGAPTVLVYGHYDVQPPDPLERWTSPPFEPTLRDDRLYARGISDDKGPLLIPILAAEAWLRQHGSLPVNLKFLIEGEEESGSPHFEAAVAALAEELACDLVVSADGAMWRADLPSVTVASRGMTALDVIVHSAAKDLHSGRHGGSAPNPVRALVRLLASLHEEDGKVAVEGFHDGIVPPDPAIVEAIDAVDFDARAYFEGIGAPAPEPLPAGRDLLIRQWLEPTLEFNGISGGYAGAGTKTVIPSQAQAKITCRLVAGQDPAAVREAIRRHLQARLPSGYRLETVEHGPGSPAFALDPDDRGLRMTQDILGELLGRRPLRVAMGATIPIGAVFRSRLGAPTVFFSFSTSDEDYHAPNEFFRLANFRLGLVAWARLIDRLKELKGHG</sequence>
<dbReference type="NCBIfam" id="NF006579">
    <property type="entry name" value="PRK09104.1"/>
    <property type="match status" value="1"/>
</dbReference>
<organism evidence="5 6">
    <name type="scientific">Labrys monachus</name>
    <dbReference type="NCBI Taxonomy" id="217067"/>
    <lineage>
        <taxon>Bacteria</taxon>
        <taxon>Pseudomonadati</taxon>
        <taxon>Pseudomonadota</taxon>
        <taxon>Alphaproteobacteria</taxon>
        <taxon>Hyphomicrobiales</taxon>
        <taxon>Xanthobacteraceae</taxon>
        <taxon>Labrys</taxon>
    </lineage>
</organism>
<dbReference type="RefSeq" id="WP_307425306.1">
    <property type="nucleotide sequence ID" value="NZ_JAUSVK010000001.1"/>
</dbReference>
<dbReference type="Gene3D" id="3.40.630.10">
    <property type="entry name" value="Zn peptidases"/>
    <property type="match status" value="1"/>
</dbReference>
<accession>A0ABU0FD42</accession>
<gene>
    <name evidence="5" type="ORF">J3R73_001835</name>
</gene>
<dbReference type="PANTHER" id="PTHR43270:SF12">
    <property type="entry name" value="SUCCINYL-DIAMINOPIMELATE DESUCCINYLASE"/>
    <property type="match status" value="1"/>
</dbReference>
<evidence type="ECO:0000256" key="3">
    <source>
        <dbReference type="ARBA" id="ARBA00022801"/>
    </source>
</evidence>
<keyword evidence="2" id="KW-0479">Metal-binding</keyword>
<dbReference type="PANTHER" id="PTHR43270">
    <property type="entry name" value="BETA-ALA-HIS DIPEPTIDASE"/>
    <property type="match status" value="1"/>
</dbReference>
<dbReference type="Pfam" id="PF07687">
    <property type="entry name" value="M20_dimer"/>
    <property type="match status" value="1"/>
</dbReference>
<dbReference type="SUPFAM" id="SSF53187">
    <property type="entry name" value="Zn-dependent exopeptidases"/>
    <property type="match status" value="1"/>
</dbReference>
<dbReference type="InterPro" id="IPR002933">
    <property type="entry name" value="Peptidase_M20"/>
</dbReference>
<evidence type="ECO:0000313" key="5">
    <source>
        <dbReference type="EMBL" id="MDQ0392043.1"/>
    </source>
</evidence>
<reference evidence="5 6" key="1">
    <citation type="submission" date="2023-07" db="EMBL/GenBank/DDBJ databases">
        <title>Genomic Encyclopedia of Type Strains, Phase IV (KMG-IV): sequencing the most valuable type-strain genomes for metagenomic binning, comparative biology and taxonomic classification.</title>
        <authorList>
            <person name="Goeker M."/>
        </authorList>
    </citation>
    <scope>NUCLEOTIDE SEQUENCE [LARGE SCALE GENOMIC DNA]</scope>
    <source>
        <strain evidence="5 6">DSM 5896</strain>
    </source>
</reference>
<name>A0ABU0FD42_9HYPH</name>
<evidence type="ECO:0000259" key="4">
    <source>
        <dbReference type="Pfam" id="PF07687"/>
    </source>
</evidence>
<protein>
    <submittedName>
        <fullName evidence="5">Acetylornithine deacetylase/succinyl-diaminopimelate desuccinylase-like protein</fullName>
    </submittedName>
</protein>
<dbReference type="NCBIfam" id="NF006053">
    <property type="entry name" value="PRK08201.1"/>
    <property type="match status" value="1"/>
</dbReference>
<proteinExistence type="predicted"/>
<dbReference type="InterPro" id="IPR011650">
    <property type="entry name" value="Peptidase_M20_dimer"/>
</dbReference>
<keyword evidence="3" id="KW-0378">Hydrolase</keyword>
<dbReference type="Gene3D" id="3.30.70.360">
    <property type="match status" value="1"/>
</dbReference>
<dbReference type="InterPro" id="IPR051458">
    <property type="entry name" value="Cyt/Met_Dipeptidase"/>
</dbReference>
<keyword evidence="6" id="KW-1185">Reference proteome</keyword>
<keyword evidence="1" id="KW-0645">Protease</keyword>
<dbReference type="Pfam" id="PF01546">
    <property type="entry name" value="Peptidase_M20"/>
    <property type="match status" value="1"/>
</dbReference>
<dbReference type="Proteomes" id="UP001237448">
    <property type="component" value="Unassembled WGS sequence"/>
</dbReference>